<dbReference type="SMART" id="SM00256">
    <property type="entry name" value="FBOX"/>
    <property type="match status" value="1"/>
</dbReference>
<protein>
    <recommendedName>
        <fullName evidence="1">F-box domain-containing protein</fullName>
    </recommendedName>
</protein>
<evidence type="ECO:0000259" key="1">
    <source>
        <dbReference type="PROSITE" id="PS50181"/>
    </source>
</evidence>
<evidence type="ECO:0000313" key="2">
    <source>
        <dbReference type="EMBL" id="CAL1704169.1"/>
    </source>
</evidence>
<dbReference type="InterPro" id="IPR001810">
    <property type="entry name" value="F-box_dom"/>
</dbReference>
<gene>
    <name evidence="2" type="ORF">GFSPODELE1_LOCUS4887</name>
</gene>
<name>A0ABP1DBW9_9APHY</name>
<reference evidence="3" key="1">
    <citation type="submission" date="2024-04" db="EMBL/GenBank/DDBJ databases">
        <authorList>
            <person name="Shaw F."/>
            <person name="Minotto A."/>
        </authorList>
    </citation>
    <scope>NUCLEOTIDE SEQUENCE [LARGE SCALE GENOMIC DNA]</scope>
</reference>
<dbReference type="EMBL" id="OZ037946">
    <property type="protein sequence ID" value="CAL1704169.1"/>
    <property type="molecule type" value="Genomic_DNA"/>
</dbReference>
<feature type="domain" description="F-box" evidence="1">
    <location>
        <begin position="36"/>
        <end position="85"/>
    </location>
</feature>
<dbReference type="Proteomes" id="UP001497453">
    <property type="component" value="Chromosome 3"/>
</dbReference>
<organism evidence="2 3">
    <name type="scientific">Somion occarium</name>
    <dbReference type="NCBI Taxonomy" id="3059160"/>
    <lineage>
        <taxon>Eukaryota</taxon>
        <taxon>Fungi</taxon>
        <taxon>Dikarya</taxon>
        <taxon>Basidiomycota</taxon>
        <taxon>Agaricomycotina</taxon>
        <taxon>Agaricomycetes</taxon>
        <taxon>Polyporales</taxon>
        <taxon>Cerrenaceae</taxon>
        <taxon>Somion</taxon>
    </lineage>
</organism>
<dbReference type="Pfam" id="PF00646">
    <property type="entry name" value="F-box"/>
    <property type="match status" value="1"/>
</dbReference>
<accession>A0ABP1DBW9</accession>
<dbReference type="Gene3D" id="1.20.1280.50">
    <property type="match status" value="1"/>
</dbReference>
<dbReference type="SUPFAM" id="SSF81383">
    <property type="entry name" value="F-box domain"/>
    <property type="match status" value="1"/>
</dbReference>
<sequence length="679" mass="78331">MTRKRARVSYNELSEDELYEPQQPLRAPNRRRKGFLKGIPNLPIDILHEIFSHLDPLDLLHLARSNKAFRSFLFNKNVIGVWRSAREHIEGLPPCPPYLSEPAYANLAFSPHCHECLTGNIQNVLWTFNIRYCNKCKTKLTVDSYMLGGRGGYAAGLTADMFCQTLGERRRIIYHKPEVEAIWQKWLASSEDEQVRAKFMQERRELVEQINHHASLCIKWTEARKTTRSEELQQLKQAKIDTVVQRLTALGWGAELEAMKPHYSQLAEHSLVRGAKKMNDKTWQSVQPSLIIFMKKCRKDRLVSLRRRELQMRLNWLMEVVKAKSPALRTTDSDFGPAFVDLALMPEIRDIAELPSSKPVTKEMFEALGEVVPLLTKRWMINAEERLEHIAREGLPSLPYLISPLTLACTFFDCMSCKRRDMQYRSVVGHDCLHQRYYSYCRDDDISYFYQDLAMATDHCRPWSCQNLTIGRATRRAQTILEACGLDPLITTHGDLKELKPRLRCKTCSRPGVRMVMSWRTAVDHARTAHSSIEQEEAEWEMVNENEAKIAHDLETKKADSLFDDYYPSVLWSCARCTITLTRNLPFAQVMDHLRRQHGVVNPTVQDKDIYPSSDSPDLIVRPVMIVSNKLTLDNLTPVERKFWVKGGGGCYDFEKLGIQDPILVKSEDSQQDTEKTAT</sequence>
<evidence type="ECO:0000313" key="3">
    <source>
        <dbReference type="Proteomes" id="UP001497453"/>
    </source>
</evidence>
<proteinExistence type="predicted"/>
<dbReference type="InterPro" id="IPR036047">
    <property type="entry name" value="F-box-like_dom_sf"/>
</dbReference>
<keyword evidence="3" id="KW-1185">Reference proteome</keyword>
<dbReference type="PROSITE" id="PS50181">
    <property type="entry name" value="FBOX"/>
    <property type="match status" value="1"/>
</dbReference>